<keyword evidence="7" id="KW-0906">Nuclear pore complex</keyword>
<organism evidence="11 12">
    <name type="scientific">Daphnia pulex</name>
    <name type="common">Water flea</name>
    <dbReference type="NCBI Taxonomy" id="6669"/>
    <lineage>
        <taxon>Eukaryota</taxon>
        <taxon>Metazoa</taxon>
        <taxon>Ecdysozoa</taxon>
        <taxon>Arthropoda</taxon>
        <taxon>Crustacea</taxon>
        <taxon>Branchiopoda</taxon>
        <taxon>Diplostraca</taxon>
        <taxon>Cladocera</taxon>
        <taxon>Anomopoda</taxon>
        <taxon>Daphniidae</taxon>
        <taxon>Daphnia</taxon>
    </lineage>
</organism>
<evidence type="ECO:0000256" key="8">
    <source>
        <dbReference type="ARBA" id="ARBA00023242"/>
    </source>
</evidence>
<keyword evidence="3" id="KW-0813">Transport</keyword>
<feature type="domain" description="Nucleoporin NSP1-like C-terminal" evidence="10">
    <location>
        <begin position="1"/>
        <end position="95"/>
    </location>
</feature>
<feature type="coiled-coil region" evidence="9">
    <location>
        <begin position="52"/>
        <end position="79"/>
    </location>
</feature>
<proteinExistence type="inferred from homology"/>
<dbReference type="FunFam" id="1.20.5.170:FF:000040">
    <property type="entry name" value="Nuclear pore glycoprotein p62"/>
    <property type="match status" value="1"/>
</dbReference>
<name>E9GIB3_DAPPU</name>
<evidence type="ECO:0000313" key="11">
    <source>
        <dbReference type="EMBL" id="EFX80647.1"/>
    </source>
</evidence>
<dbReference type="HOGENOM" id="CLU_025936_2_1_1"/>
<feature type="non-terminal residue" evidence="11">
    <location>
        <position position="1"/>
    </location>
</feature>
<keyword evidence="9" id="KW-0175">Coiled coil</keyword>
<evidence type="ECO:0000256" key="7">
    <source>
        <dbReference type="ARBA" id="ARBA00023132"/>
    </source>
</evidence>
<protein>
    <recommendedName>
        <fullName evidence="10">Nucleoporin NSP1-like C-terminal domain-containing protein</fullName>
    </recommendedName>
</protein>
<dbReference type="STRING" id="6669.E9GIB3"/>
<dbReference type="EMBL" id="GL732546">
    <property type="protein sequence ID" value="EFX80647.1"/>
    <property type="molecule type" value="Genomic_DNA"/>
</dbReference>
<dbReference type="PANTHER" id="PTHR12084">
    <property type="entry name" value="NUCLEAR PORE GLYCOPROTEIN P62-RELATED"/>
    <property type="match status" value="1"/>
</dbReference>
<dbReference type="Gene3D" id="1.20.5.170">
    <property type="match status" value="1"/>
</dbReference>
<dbReference type="PANTHER" id="PTHR12084:SF0">
    <property type="entry name" value="NUCLEAR PORE GLYCOPROTEIN P62"/>
    <property type="match status" value="1"/>
</dbReference>
<accession>E9GIB3</accession>
<dbReference type="GO" id="GO:0005643">
    <property type="term" value="C:nuclear pore"/>
    <property type="evidence" value="ECO:0007669"/>
    <property type="project" value="UniProtKB-SubCell"/>
</dbReference>
<dbReference type="InParanoid" id="E9GIB3"/>
<sequence>LTFRQLEESINKWSVDLDEQEKIFLNQATSVAAWDRLLVSNGEKIVALSDSVNRVKKDQVRLESELDFVRAQQRELEEMLIPLEESLQQEVNNMPHDTERDHTYQLAENIDSQMRRLADDLKEIIERMNAASRQHEATADPIAKIARILNAHTDSLQWAESSCTALQRKLDDVGRGLEQQRRDQDRSFRFA</sequence>
<evidence type="ECO:0000256" key="5">
    <source>
        <dbReference type="ARBA" id="ARBA00022927"/>
    </source>
</evidence>
<dbReference type="InterPro" id="IPR007758">
    <property type="entry name" value="Nucleoporin_NSP1_C"/>
</dbReference>
<evidence type="ECO:0000259" key="10">
    <source>
        <dbReference type="Pfam" id="PF05064"/>
    </source>
</evidence>
<dbReference type="eggNOG" id="KOG2196">
    <property type="taxonomic scope" value="Eukaryota"/>
</dbReference>
<keyword evidence="6" id="KW-0811">Translocation</keyword>
<keyword evidence="4" id="KW-0509">mRNA transport</keyword>
<evidence type="ECO:0000256" key="9">
    <source>
        <dbReference type="SAM" id="Coils"/>
    </source>
</evidence>
<keyword evidence="8" id="KW-0539">Nucleus</keyword>
<evidence type="ECO:0000313" key="12">
    <source>
        <dbReference type="Proteomes" id="UP000000305"/>
    </source>
</evidence>
<evidence type="ECO:0000256" key="1">
    <source>
        <dbReference type="ARBA" id="ARBA00004567"/>
    </source>
</evidence>
<dbReference type="Pfam" id="PF05064">
    <property type="entry name" value="Nsp1_C"/>
    <property type="match status" value="1"/>
</dbReference>
<dbReference type="Proteomes" id="UP000000305">
    <property type="component" value="Unassembled WGS sequence"/>
</dbReference>
<evidence type="ECO:0000256" key="4">
    <source>
        <dbReference type="ARBA" id="ARBA00022816"/>
    </source>
</evidence>
<feature type="coiled-coil region" evidence="9">
    <location>
        <begin position="107"/>
        <end position="138"/>
    </location>
</feature>
<dbReference type="AlphaFoldDB" id="E9GIB3"/>
<gene>
    <name evidence="11" type="ORF">DAPPUDRAFT_50835</name>
</gene>
<keyword evidence="5" id="KW-0653">Protein transport</keyword>
<evidence type="ECO:0000256" key="3">
    <source>
        <dbReference type="ARBA" id="ARBA00022448"/>
    </source>
</evidence>
<comment type="similarity">
    <text evidence="2">Belongs to the nucleoporin NSP1/NUP62 family.</text>
</comment>
<reference evidence="11 12" key="1">
    <citation type="journal article" date="2011" name="Science">
        <title>The ecoresponsive genome of Daphnia pulex.</title>
        <authorList>
            <person name="Colbourne J.K."/>
            <person name="Pfrender M.E."/>
            <person name="Gilbert D."/>
            <person name="Thomas W.K."/>
            <person name="Tucker A."/>
            <person name="Oakley T.H."/>
            <person name="Tokishita S."/>
            <person name="Aerts A."/>
            <person name="Arnold G.J."/>
            <person name="Basu M.K."/>
            <person name="Bauer D.J."/>
            <person name="Caceres C.E."/>
            <person name="Carmel L."/>
            <person name="Casola C."/>
            <person name="Choi J.H."/>
            <person name="Detter J.C."/>
            <person name="Dong Q."/>
            <person name="Dusheyko S."/>
            <person name="Eads B.D."/>
            <person name="Frohlich T."/>
            <person name="Geiler-Samerotte K.A."/>
            <person name="Gerlach D."/>
            <person name="Hatcher P."/>
            <person name="Jogdeo S."/>
            <person name="Krijgsveld J."/>
            <person name="Kriventseva E.V."/>
            <person name="Kultz D."/>
            <person name="Laforsch C."/>
            <person name="Lindquist E."/>
            <person name="Lopez J."/>
            <person name="Manak J.R."/>
            <person name="Muller J."/>
            <person name="Pangilinan J."/>
            <person name="Patwardhan R.P."/>
            <person name="Pitluck S."/>
            <person name="Pritham E.J."/>
            <person name="Rechtsteiner A."/>
            <person name="Rho M."/>
            <person name="Rogozin I.B."/>
            <person name="Sakarya O."/>
            <person name="Salamov A."/>
            <person name="Schaack S."/>
            <person name="Shapiro H."/>
            <person name="Shiga Y."/>
            <person name="Skalitzky C."/>
            <person name="Smith Z."/>
            <person name="Souvorov A."/>
            <person name="Sung W."/>
            <person name="Tang Z."/>
            <person name="Tsuchiya D."/>
            <person name="Tu H."/>
            <person name="Vos H."/>
            <person name="Wang M."/>
            <person name="Wolf Y.I."/>
            <person name="Yamagata H."/>
            <person name="Yamada T."/>
            <person name="Ye Y."/>
            <person name="Shaw J.R."/>
            <person name="Andrews J."/>
            <person name="Crease T.J."/>
            <person name="Tang H."/>
            <person name="Lucas S.M."/>
            <person name="Robertson H.M."/>
            <person name="Bork P."/>
            <person name="Koonin E.V."/>
            <person name="Zdobnov E.M."/>
            <person name="Grigoriev I.V."/>
            <person name="Lynch M."/>
            <person name="Boore J.L."/>
        </authorList>
    </citation>
    <scope>NUCLEOTIDE SEQUENCE [LARGE SCALE GENOMIC DNA]</scope>
</reference>
<keyword evidence="12" id="KW-1185">Reference proteome</keyword>
<dbReference type="PhylomeDB" id="E9GIB3"/>
<dbReference type="InterPro" id="IPR026010">
    <property type="entry name" value="NSP1/NUP62"/>
</dbReference>
<dbReference type="KEGG" id="dpx:DAPPUDRAFT_50835"/>
<comment type="subcellular location">
    <subcellularLocation>
        <location evidence="1">Nucleus</location>
        <location evidence="1">Nuclear pore complex</location>
    </subcellularLocation>
</comment>
<evidence type="ECO:0000256" key="6">
    <source>
        <dbReference type="ARBA" id="ARBA00023010"/>
    </source>
</evidence>
<dbReference type="GO" id="GO:0017056">
    <property type="term" value="F:structural constituent of nuclear pore"/>
    <property type="evidence" value="ECO:0007669"/>
    <property type="project" value="InterPro"/>
</dbReference>
<dbReference type="OMA" id="YHMAENI"/>
<dbReference type="GO" id="GO:0015031">
    <property type="term" value="P:protein transport"/>
    <property type="evidence" value="ECO:0007669"/>
    <property type="project" value="UniProtKB-KW"/>
</dbReference>
<dbReference type="OrthoDB" id="344345at2759"/>
<dbReference type="GO" id="GO:0051028">
    <property type="term" value="P:mRNA transport"/>
    <property type="evidence" value="ECO:0007669"/>
    <property type="project" value="UniProtKB-KW"/>
</dbReference>
<evidence type="ECO:0000256" key="2">
    <source>
        <dbReference type="ARBA" id="ARBA00005911"/>
    </source>
</evidence>